<evidence type="ECO:0000256" key="3">
    <source>
        <dbReference type="ARBA" id="ARBA00022723"/>
    </source>
</evidence>
<evidence type="ECO:0000259" key="8">
    <source>
        <dbReference type="Pfam" id="PF03918"/>
    </source>
</evidence>
<dbReference type="InterPro" id="IPR038297">
    <property type="entry name" value="CcmH/CycL/NrfF/Ccl2_sf"/>
</dbReference>
<name>A0A839YYM6_9SPHN</name>
<accession>A0A839YYM6</accession>
<protein>
    <recommendedName>
        <fullName evidence="7">Cytochrome c-type biogenesis protein</fullName>
    </recommendedName>
</protein>
<gene>
    <name evidence="9" type="ORF">FHS50_000603</name>
</gene>
<keyword evidence="3 7" id="KW-0479">Metal-binding</keyword>
<dbReference type="InterPro" id="IPR051263">
    <property type="entry name" value="C-type_cytochrome_biogenesis"/>
</dbReference>
<reference evidence="9 10" key="1">
    <citation type="submission" date="2020-08" db="EMBL/GenBank/DDBJ databases">
        <title>Genomic Encyclopedia of Type Strains, Phase IV (KMG-IV): sequencing the most valuable type-strain genomes for metagenomic binning, comparative biology and taxonomic classification.</title>
        <authorList>
            <person name="Goeker M."/>
        </authorList>
    </citation>
    <scope>NUCLEOTIDE SEQUENCE [LARGE SCALE GENOMIC DNA]</scope>
    <source>
        <strain evidence="9 10">DSM 24194</strain>
    </source>
</reference>
<keyword evidence="7" id="KW-0812">Transmembrane</keyword>
<dbReference type="GO" id="GO:0017004">
    <property type="term" value="P:cytochrome complex assembly"/>
    <property type="evidence" value="ECO:0007669"/>
    <property type="project" value="UniProtKB-KW"/>
</dbReference>
<dbReference type="PANTHER" id="PTHR47870">
    <property type="entry name" value="CYTOCHROME C-TYPE BIOGENESIS PROTEIN CCMH"/>
    <property type="match status" value="1"/>
</dbReference>
<organism evidence="9 10">
    <name type="scientific">Sphingomicrobium lutaoense</name>
    <dbReference type="NCBI Taxonomy" id="515949"/>
    <lineage>
        <taxon>Bacteria</taxon>
        <taxon>Pseudomonadati</taxon>
        <taxon>Pseudomonadota</taxon>
        <taxon>Alphaproteobacteria</taxon>
        <taxon>Sphingomonadales</taxon>
        <taxon>Sphingomonadaceae</taxon>
        <taxon>Sphingomicrobium</taxon>
    </lineage>
</organism>
<feature type="transmembrane region" description="Helical" evidence="7">
    <location>
        <begin position="108"/>
        <end position="127"/>
    </location>
</feature>
<feature type="domain" description="CcmH/CycL/Ccl2/NrfF N-terminal" evidence="8">
    <location>
        <begin position="22"/>
        <end position="135"/>
    </location>
</feature>
<evidence type="ECO:0000256" key="2">
    <source>
        <dbReference type="ARBA" id="ARBA00022617"/>
    </source>
</evidence>
<feature type="signal peptide" evidence="7">
    <location>
        <begin position="1"/>
        <end position="18"/>
    </location>
</feature>
<comment type="function">
    <text evidence="7">Possible subunit of a heme lyase.</text>
</comment>
<dbReference type="Proteomes" id="UP000578569">
    <property type="component" value="Unassembled WGS sequence"/>
</dbReference>
<keyword evidence="2 7" id="KW-0349">Heme</keyword>
<keyword evidence="4 7" id="KW-0732">Signal</keyword>
<keyword evidence="5" id="KW-0201">Cytochrome c-type biogenesis</keyword>
<evidence type="ECO:0000256" key="4">
    <source>
        <dbReference type="ARBA" id="ARBA00022729"/>
    </source>
</evidence>
<dbReference type="CDD" id="cd16378">
    <property type="entry name" value="CcmH_N"/>
    <property type="match status" value="1"/>
</dbReference>
<evidence type="ECO:0000256" key="1">
    <source>
        <dbReference type="ARBA" id="ARBA00010342"/>
    </source>
</evidence>
<dbReference type="Gene3D" id="1.10.8.640">
    <property type="entry name" value="Cytochrome C biogenesis protein"/>
    <property type="match status" value="1"/>
</dbReference>
<dbReference type="RefSeq" id="WP_183932912.1">
    <property type="nucleotide sequence ID" value="NZ_JACICF010000001.1"/>
</dbReference>
<evidence type="ECO:0000256" key="5">
    <source>
        <dbReference type="ARBA" id="ARBA00022748"/>
    </source>
</evidence>
<keyword evidence="7" id="KW-0472">Membrane</keyword>
<feature type="chain" id="PRO_5033098721" description="Cytochrome c-type biogenesis protein" evidence="7">
    <location>
        <begin position="19"/>
        <end position="136"/>
    </location>
</feature>
<proteinExistence type="inferred from homology"/>
<comment type="caution">
    <text evidence="9">The sequence shown here is derived from an EMBL/GenBank/DDBJ whole genome shotgun (WGS) entry which is preliminary data.</text>
</comment>
<keyword evidence="7" id="KW-1133">Transmembrane helix</keyword>
<dbReference type="GO" id="GO:0005886">
    <property type="term" value="C:plasma membrane"/>
    <property type="evidence" value="ECO:0007669"/>
    <property type="project" value="TreeGrafter"/>
</dbReference>
<evidence type="ECO:0000256" key="6">
    <source>
        <dbReference type="ARBA" id="ARBA00023004"/>
    </source>
</evidence>
<sequence>MRKLLFVIGLGLSLPLAAQGSLAPADYANRQLEDAGQEARAAALMEELRCLVCQGQSIADSDADMAGDMRHLVRERIQRGESPAEIRDYLIERYGEWVSYRPAPERPIFWPLYLAPVLLLLIAGWMVRRRFRRPRP</sequence>
<dbReference type="GO" id="GO:0046872">
    <property type="term" value="F:metal ion binding"/>
    <property type="evidence" value="ECO:0007669"/>
    <property type="project" value="UniProtKB-KW"/>
</dbReference>
<keyword evidence="6 7" id="KW-0408">Iron</keyword>
<dbReference type="EMBL" id="JACICF010000001">
    <property type="protein sequence ID" value="MBB3763580.1"/>
    <property type="molecule type" value="Genomic_DNA"/>
</dbReference>
<keyword evidence="10" id="KW-1185">Reference proteome</keyword>
<dbReference type="AlphaFoldDB" id="A0A839YYM6"/>
<evidence type="ECO:0000313" key="10">
    <source>
        <dbReference type="Proteomes" id="UP000578569"/>
    </source>
</evidence>
<dbReference type="PANTHER" id="PTHR47870:SF1">
    <property type="entry name" value="CYTOCHROME C-TYPE BIOGENESIS PROTEIN CCMH"/>
    <property type="match status" value="1"/>
</dbReference>
<dbReference type="InterPro" id="IPR005616">
    <property type="entry name" value="CcmH/CycL/Ccl2/NrfF_N"/>
</dbReference>
<evidence type="ECO:0000313" key="9">
    <source>
        <dbReference type="EMBL" id="MBB3763580.1"/>
    </source>
</evidence>
<comment type="similarity">
    <text evidence="1 7">Belongs to the CcmH/CycL/Ccl2/NrfF family.</text>
</comment>
<dbReference type="Pfam" id="PF03918">
    <property type="entry name" value="CcmH"/>
    <property type="match status" value="1"/>
</dbReference>
<evidence type="ECO:0000256" key="7">
    <source>
        <dbReference type="RuleBase" id="RU364112"/>
    </source>
</evidence>